<gene>
    <name evidence="3" type="primary">LOC108080597</name>
</gene>
<keyword evidence="2" id="KW-1185">Reference proteome</keyword>
<dbReference type="GeneID" id="108080597"/>
<feature type="region of interest" description="Disordered" evidence="1">
    <location>
        <begin position="1"/>
        <end position="20"/>
    </location>
</feature>
<proteinExistence type="predicted"/>
<feature type="region of interest" description="Disordered" evidence="1">
    <location>
        <begin position="152"/>
        <end position="200"/>
    </location>
</feature>
<accession>A0A6P4IPK1</accession>
<feature type="compositionally biased region" description="Low complexity" evidence="1">
    <location>
        <begin position="287"/>
        <end position="296"/>
    </location>
</feature>
<feature type="compositionally biased region" description="Basic and acidic residues" evidence="1">
    <location>
        <begin position="274"/>
        <end position="286"/>
    </location>
</feature>
<evidence type="ECO:0000313" key="3">
    <source>
        <dbReference type="RefSeq" id="XP_017030897.1"/>
    </source>
</evidence>
<protein>
    <submittedName>
        <fullName evidence="3">Uncharacterized protein isoform X1</fullName>
    </submittedName>
</protein>
<organism evidence="2 3">
    <name type="scientific">Drosophila kikkawai</name>
    <name type="common">Fruit fly</name>
    <dbReference type="NCBI Taxonomy" id="30033"/>
    <lineage>
        <taxon>Eukaryota</taxon>
        <taxon>Metazoa</taxon>
        <taxon>Ecdysozoa</taxon>
        <taxon>Arthropoda</taxon>
        <taxon>Hexapoda</taxon>
        <taxon>Insecta</taxon>
        <taxon>Pterygota</taxon>
        <taxon>Neoptera</taxon>
        <taxon>Endopterygota</taxon>
        <taxon>Diptera</taxon>
        <taxon>Brachycera</taxon>
        <taxon>Muscomorpha</taxon>
        <taxon>Ephydroidea</taxon>
        <taxon>Drosophilidae</taxon>
        <taxon>Drosophila</taxon>
        <taxon>Sophophora</taxon>
    </lineage>
</organism>
<feature type="region of interest" description="Disordered" evidence="1">
    <location>
        <begin position="37"/>
        <end position="81"/>
    </location>
</feature>
<evidence type="ECO:0000256" key="1">
    <source>
        <dbReference type="SAM" id="MobiDB-lite"/>
    </source>
</evidence>
<feature type="compositionally biased region" description="Polar residues" evidence="1">
    <location>
        <begin position="172"/>
        <end position="182"/>
    </location>
</feature>
<reference evidence="3" key="1">
    <citation type="submission" date="2025-08" db="UniProtKB">
        <authorList>
            <consortium name="RefSeq"/>
        </authorList>
    </citation>
    <scope>IDENTIFICATION</scope>
    <source>
        <strain evidence="3">14028-0561.14</strain>
        <tissue evidence="3">Whole fly</tissue>
    </source>
</reference>
<name>A0A6P4IPK1_DROKI</name>
<feature type="region of interest" description="Disordered" evidence="1">
    <location>
        <begin position="272"/>
        <end position="304"/>
    </location>
</feature>
<feature type="compositionally biased region" description="Polar residues" evidence="1">
    <location>
        <begin position="190"/>
        <end position="200"/>
    </location>
</feature>
<dbReference type="AlphaFoldDB" id="A0A6P4IPK1"/>
<dbReference type="OrthoDB" id="7868730at2759"/>
<evidence type="ECO:0000313" key="2">
    <source>
        <dbReference type="Proteomes" id="UP001652661"/>
    </source>
</evidence>
<feature type="region of interest" description="Disordered" evidence="1">
    <location>
        <begin position="346"/>
        <end position="374"/>
    </location>
</feature>
<feature type="compositionally biased region" description="Low complexity" evidence="1">
    <location>
        <begin position="43"/>
        <end position="56"/>
    </location>
</feature>
<dbReference type="RefSeq" id="XP_017030897.1">
    <property type="nucleotide sequence ID" value="XM_017175408.3"/>
</dbReference>
<sequence length="529" mass="58041">MNNSDSSKKSTDALKYEKDEHTSKILKSMECFEDVHKPNVTKSSQEISLSKSSGSPESEEDNQRSLVSKSEEKDTESEANNDYTSFLKHMSVRYSHYLVELGEVKDKKGKKMDYSDYSCSECAACEGPSCSWQVPAENGQDCSSGAQMDYPPPMDMSEMSEDGHYYSYGKSLPNSQSGSDETIVNEPRRSPSQTSQNPACSVNSFCCPLRRPGQKPVCYSCNQGYPSQEHFMSSSISPPMEVDPSSGYPYYNYPEPGSYPGMAMRSMGNMQLDQRGRGGQKSEDTRSGSPPTSSPSLAGGANNLNSSAFNMEEFMQKYQKSLQQCYATAQQGIQQTFAQANSQPFFSQPSQGNPQHYPTTNPGAQQMFANPNQATPQYYDNTNQEAFPDMQQAFNSPVDPQQFFNSSNLGGQSFMPTSMSMQPPDIFGSNTGFISDTLHTQTVYSSDYKAFSNSGNQFNHFPNGIDIGLGPDSCPDYRPAGYPGLAEMGAGGQANMNSYPLSQMSYTSPYSYDMSSPSPGHLSGHGNPM</sequence>
<dbReference type="Proteomes" id="UP001652661">
    <property type="component" value="Chromosome 3L"/>
</dbReference>